<sequence>MSINPEHIFIFKTNVQTELDRILLHRTLHEVEGIESWTVDMKDIDRVLRVISYSLCTDNIIHLVNSAGFQCAELL</sequence>
<name>A0A1T4PAF8_9BACT</name>
<proteinExistence type="predicted"/>
<evidence type="ECO:0000313" key="1">
    <source>
        <dbReference type="EMBL" id="SJZ88540.1"/>
    </source>
</evidence>
<dbReference type="STRING" id="413434.SAMN04488132_105243"/>
<dbReference type="RefSeq" id="WP_078831560.1">
    <property type="nucleotide sequence ID" value="NZ_FUWH01000005.1"/>
</dbReference>
<evidence type="ECO:0000313" key="2">
    <source>
        <dbReference type="Proteomes" id="UP000190888"/>
    </source>
</evidence>
<accession>A0A1T4PAF8</accession>
<reference evidence="1 2" key="1">
    <citation type="submission" date="2017-02" db="EMBL/GenBank/DDBJ databases">
        <authorList>
            <person name="Peterson S.W."/>
        </authorList>
    </citation>
    <scope>NUCLEOTIDE SEQUENCE [LARGE SCALE GENOMIC DNA]</scope>
    <source>
        <strain evidence="1 2">DSM 22335</strain>
    </source>
</reference>
<dbReference type="Proteomes" id="UP000190888">
    <property type="component" value="Unassembled WGS sequence"/>
</dbReference>
<dbReference type="EMBL" id="FUWH01000005">
    <property type="protein sequence ID" value="SJZ88540.1"/>
    <property type="molecule type" value="Genomic_DNA"/>
</dbReference>
<gene>
    <name evidence="1" type="ORF">SAMN04488132_105243</name>
</gene>
<organism evidence="1 2">
    <name type="scientific">Sediminibacterium ginsengisoli</name>
    <dbReference type="NCBI Taxonomy" id="413434"/>
    <lineage>
        <taxon>Bacteria</taxon>
        <taxon>Pseudomonadati</taxon>
        <taxon>Bacteroidota</taxon>
        <taxon>Chitinophagia</taxon>
        <taxon>Chitinophagales</taxon>
        <taxon>Chitinophagaceae</taxon>
        <taxon>Sediminibacterium</taxon>
    </lineage>
</organism>
<dbReference type="OrthoDB" id="1036397at2"/>
<protein>
    <submittedName>
        <fullName evidence="1">Uncharacterized protein</fullName>
    </submittedName>
</protein>
<dbReference type="AlphaFoldDB" id="A0A1T4PAF8"/>
<keyword evidence="2" id="KW-1185">Reference proteome</keyword>